<dbReference type="RefSeq" id="WP_125670853.1">
    <property type="nucleotide sequence ID" value="NZ_RCOS01000062.1"/>
</dbReference>
<reference evidence="10 12" key="2">
    <citation type="journal article" date="2019" name="Nat. Microbiol.">
        <title>Wide diversity of methane and short-chain alkane metabolisms in uncultured archaea.</title>
        <authorList>
            <person name="Borrel G."/>
            <person name="Adam P.S."/>
            <person name="McKay L.J."/>
            <person name="Chen L.X."/>
            <person name="Sierra-Garcia I.N."/>
            <person name="Sieber C.M."/>
            <person name="Letourneur Q."/>
            <person name="Ghozlane A."/>
            <person name="Andersen G.L."/>
            <person name="Li W.J."/>
            <person name="Hallam S.J."/>
            <person name="Muyzer G."/>
            <person name="de Oliveira V.M."/>
            <person name="Inskeep W.P."/>
            <person name="Banfield J.F."/>
            <person name="Gribaldo S."/>
        </authorList>
    </citation>
    <scope>NUCLEOTIDE SEQUENCE [LARGE SCALE GENOMIC DNA]</scope>
    <source>
        <strain evidence="10">NM4</strain>
    </source>
</reference>
<dbReference type="PANTHER" id="PTHR11748:SF111">
    <property type="entry name" value="D-LACTATE DEHYDROGENASE, MITOCHONDRIAL-RELATED"/>
    <property type="match status" value="1"/>
</dbReference>
<dbReference type="GO" id="GO:0004458">
    <property type="term" value="F:D-lactate dehydrogenase (cytochrome) activity"/>
    <property type="evidence" value="ECO:0007669"/>
    <property type="project" value="UniProtKB-EC"/>
</dbReference>
<reference evidence="9 11" key="1">
    <citation type="submission" date="2018-10" db="EMBL/GenBank/DDBJ databases">
        <title>Co-occurring genomic capacity for anaerobic methane metabolism and dissimilatory sulfite reduction discovered in the Korarchaeota.</title>
        <authorList>
            <person name="Mckay L.J."/>
            <person name="Dlakic M."/>
            <person name="Fields M.W."/>
            <person name="Delmont T.O."/>
            <person name="Eren A.M."/>
            <person name="Jay Z.J."/>
            <person name="Klingelsmith K.B."/>
            <person name="Rusch D.B."/>
            <person name="Inskeep W.P."/>
        </authorList>
    </citation>
    <scope>NUCLEOTIDE SEQUENCE [LARGE SCALE GENOMIC DNA]</scope>
    <source>
        <strain evidence="9 11">MDKW</strain>
    </source>
</reference>
<evidence type="ECO:0000313" key="9">
    <source>
        <dbReference type="EMBL" id="RSN76231.1"/>
    </source>
</evidence>
<evidence type="ECO:0000256" key="2">
    <source>
        <dbReference type="ARBA" id="ARBA00008000"/>
    </source>
</evidence>
<comment type="caution">
    <text evidence="9">The sequence shown here is derived from an EMBL/GenBank/DDBJ whole genome shotgun (WGS) entry which is preliminary data.</text>
</comment>
<dbReference type="Proteomes" id="UP000277582">
    <property type="component" value="Unassembled WGS sequence"/>
</dbReference>
<feature type="domain" description="FAD-binding PCMH-type" evidence="8">
    <location>
        <begin position="26"/>
        <end position="199"/>
    </location>
</feature>
<evidence type="ECO:0000256" key="7">
    <source>
        <dbReference type="ARBA" id="ARBA00038897"/>
    </source>
</evidence>
<keyword evidence="6" id="KW-0560">Oxidoreductase</keyword>
<keyword evidence="3" id="KW-0285">Flavoprotein</keyword>
<dbReference type="SUPFAM" id="SSF56176">
    <property type="entry name" value="FAD-binding/transporter-associated domain-like"/>
    <property type="match status" value="1"/>
</dbReference>
<gene>
    <name evidence="9" type="ORF">D6D85_04575</name>
    <name evidence="10" type="ORF">EF810_03755</name>
</gene>
<dbReference type="InterPro" id="IPR016169">
    <property type="entry name" value="FAD-bd_PCMH_sub2"/>
</dbReference>
<dbReference type="PROSITE" id="PS51387">
    <property type="entry name" value="FAD_PCMH"/>
    <property type="match status" value="1"/>
</dbReference>
<dbReference type="AlphaFoldDB" id="A0A429GR76"/>
<keyword evidence="4" id="KW-0274">FAD</keyword>
<dbReference type="Gene3D" id="3.30.465.10">
    <property type="match status" value="1"/>
</dbReference>
<sequence>MLESEGGNILSSDVDLISYSYTMFNNFSKPDAIIRPSDPEEVSSILKSLSDERKKVFVRGNGTSFVGCPAEGGVLIETRRMGEILEIDEEDLTATVESGVQIGNLLKNLPKDLFFPIDPDGLSLSTFGGVIAEDSASPLSLAYGTAGSTLLGLEVVLPDGSLMELGSTTIGARGIESLFIGTEGSLGVITKVKIRLYRRPERLLLYEIDVPHVEDAIEMHSLVDASGIPLLGFEFYYRDLFELGGKEVSMGARVHMLLKAPQREDEIHKKIESIAEREGALKIDVEEYDPMYLPKWKGRGYLIEGLKSTCRTASFLSFTVPRDSIFESISRIDAIGSRMKLETVTMVNPGMNWILTGFTYDFSDEKEMKRAERALKMAIDQLSEIQAIFGFGTGTGTNMAGLKLKSLDNRELFERVKRCIDPNFMMNPIFMPEEE</sequence>
<organism evidence="9 11">
    <name type="scientific">Candidatus Methanodesulfokora washburnensis</name>
    <dbReference type="NCBI Taxonomy" id="2478471"/>
    <lineage>
        <taxon>Archaea</taxon>
        <taxon>Thermoproteota</taxon>
        <taxon>Candidatus Korarchaeia</taxon>
        <taxon>Candidatus Korarchaeia incertae sedis</taxon>
        <taxon>Candidatus Methanodesulfokora</taxon>
    </lineage>
</organism>
<dbReference type="Proteomes" id="UP000316217">
    <property type="component" value="Unassembled WGS sequence"/>
</dbReference>
<dbReference type="SUPFAM" id="SSF55103">
    <property type="entry name" value="FAD-linked oxidases, C-terminal domain"/>
    <property type="match status" value="1"/>
</dbReference>
<evidence type="ECO:0000256" key="5">
    <source>
        <dbReference type="ARBA" id="ARBA00022946"/>
    </source>
</evidence>
<dbReference type="GO" id="GO:0008720">
    <property type="term" value="F:D-lactate dehydrogenase (NAD+) activity"/>
    <property type="evidence" value="ECO:0007669"/>
    <property type="project" value="TreeGrafter"/>
</dbReference>
<dbReference type="InterPro" id="IPR016166">
    <property type="entry name" value="FAD-bd_PCMH"/>
</dbReference>
<dbReference type="PANTHER" id="PTHR11748">
    <property type="entry name" value="D-LACTATE DEHYDROGENASE"/>
    <property type="match status" value="1"/>
</dbReference>
<dbReference type="InterPro" id="IPR004113">
    <property type="entry name" value="FAD-bd_oxidored_4_C"/>
</dbReference>
<dbReference type="InterPro" id="IPR006094">
    <property type="entry name" value="Oxid_FAD_bind_N"/>
</dbReference>
<proteinExistence type="inferred from homology"/>
<evidence type="ECO:0000313" key="10">
    <source>
        <dbReference type="EMBL" id="RZN62056.1"/>
    </source>
</evidence>
<dbReference type="GO" id="GO:1903457">
    <property type="term" value="P:lactate catabolic process"/>
    <property type="evidence" value="ECO:0007669"/>
    <property type="project" value="TreeGrafter"/>
</dbReference>
<dbReference type="InterPro" id="IPR016164">
    <property type="entry name" value="FAD-linked_Oxase-like_C"/>
</dbReference>
<dbReference type="OrthoDB" id="26910at2157"/>
<evidence type="ECO:0000256" key="6">
    <source>
        <dbReference type="ARBA" id="ARBA00023002"/>
    </source>
</evidence>
<protein>
    <recommendedName>
        <fullName evidence="7">D-lactate dehydrogenase (cytochrome)</fullName>
        <ecNumber evidence="7">1.1.2.4</ecNumber>
    </recommendedName>
</protein>
<evidence type="ECO:0000313" key="12">
    <source>
        <dbReference type="Proteomes" id="UP000316217"/>
    </source>
</evidence>
<dbReference type="GO" id="GO:0071949">
    <property type="term" value="F:FAD binding"/>
    <property type="evidence" value="ECO:0007669"/>
    <property type="project" value="InterPro"/>
</dbReference>
<dbReference type="EMBL" id="RCOS01000062">
    <property type="protein sequence ID" value="RSN76231.1"/>
    <property type="molecule type" value="Genomic_DNA"/>
</dbReference>
<keyword evidence="11" id="KW-1185">Reference proteome</keyword>
<evidence type="ECO:0000313" key="11">
    <source>
        <dbReference type="Proteomes" id="UP000277582"/>
    </source>
</evidence>
<accession>A0A429GR76</accession>
<dbReference type="Pfam" id="PF01565">
    <property type="entry name" value="FAD_binding_4"/>
    <property type="match status" value="1"/>
</dbReference>
<evidence type="ECO:0000256" key="4">
    <source>
        <dbReference type="ARBA" id="ARBA00022827"/>
    </source>
</evidence>
<dbReference type="Pfam" id="PF02913">
    <property type="entry name" value="FAD-oxidase_C"/>
    <property type="match status" value="1"/>
</dbReference>
<comment type="similarity">
    <text evidence="2">Belongs to the FAD-binding oxidoreductase/transferase type 4 family.</text>
</comment>
<name>A0A429GR76_9CREN</name>
<comment type="cofactor">
    <cofactor evidence="1">
        <name>FAD</name>
        <dbReference type="ChEBI" id="CHEBI:57692"/>
    </cofactor>
</comment>
<keyword evidence="5" id="KW-0809">Transit peptide</keyword>
<evidence type="ECO:0000256" key="1">
    <source>
        <dbReference type="ARBA" id="ARBA00001974"/>
    </source>
</evidence>
<dbReference type="InterPro" id="IPR036318">
    <property type="entry name" value="FAD-bd_PCMH-like_sf"/>
</dbReference>
<dbReference type="EMBL" id="RXII01000057">
    <property type="protein sequence ID" value="RZN62056.1"/>
    <property type="molecule type" value="Genomic_DNA"/>
</dbReference>
<evidence type="ECO:0000256" key="3">
    <source>
        <dbReference type="ARBA" id="ARBA00022630"/>
    </source>
</evidence>
<evidence type="ECO:0000259" key="8">
    <source>
        <dbReference type="PROSITE" id="PS51387"/>
    </source>
</evidence>
<dbReference type="EC" id="1.1.2.4" evidence="7"/>